<proteinExistence type="predicted"/>
<dbReference type="EMBL" id="JAAGAX010000010">
    <property type="protein sequence ID" value="KAF2301949.1"/>
    <property type="molecule type" value="Genomic_DNA"/>
</dbReference>
<reference evidence="2 3" key="1">
    <citation type="journal article" date="2020" name="Mol. Plant">
        <title>The Chromosome-Based Rubber Tree Genome Provides New Insights into Spurge Genome Evolution and Rubber Biosynthesis.</title>
        <authorList>
            <person name="Liu J."/>
            <person name="Shi C."/>
            <person name="Shi C.C."/>
            <person name="Li W."/>
            <person name="Zhang Q.J."/>
            <person name="Zhang Y."/>
            <person name="Li K."/>
            <person name="Lu H.F."/>
            <person name="Shi C."/>
            <person name="Zhu S.T."/>
            <person name="Xiao Z.Y."/>
            <person name="Nan H."/>
            <person name="Yue Y."/>
            <person name="Zhu X.G."/>
            <person name="Wu Y."/>
            <person name="Hong X.N."/>
            <person name="Fan G.Y."/>
            <person name="Tong Y."/>
            <person name="Zhang D."/>
            <person name="Mao C.L."/>
            <person name="Liu Y.L."/>
            <person name="Hao S.J."/>
            <person name="Liu W.Q."/>
            <person name="Lv M.Q."/>
            <person name="Zhang H.B."/>
            <person name="Liu Y."/>
            <person name="Hu-Tang G.R."/>
            <person name="Wang J.P."/>
            <person name="Wang J.H."/>
            <person name="Sun Y.H."/>
            <person name="Ni S.B."/>
            <person name="Chen W.B."/>
            <person name="Zhang X.C."/>
            <person name="Jiao Y.N."/>
            <person name="Eichler E.E."/>
            <person name="Li G.H."/>
            <person name="Liu X."/>
            <person name="Gao L.Z."/>
        </authorList>
    </citation>
    <scope>NUCLEOTIDE SEQUENCE [LARGE SCALE GENOMIC DNA]</scope>
    <source>
        <strain evidence="3">cv. GT1</strain>
        <tissue evidence="2">Leaf</tissue>
    </source>
</reference>
<feature type="region of interest" description="Disordered" evidence="1">
    <location>
        <begin position="78"/>
        <end position="113"/>
    </location>
</feature>
<dbReference type="PANTHER" id="PTHR45846">
    <property type="entry name" value="TRNA-DIHYDROURIDINE(47) SYNTHASE [NAD(P)(+)]-LIKE"/>
    <property type="match status" value="1"/>
</dbReference>
<accession>A0A6A6LQP8</accession>
<keyword evidence="3" id="KW-1185">Reference proteome</keyword>
<evidence type="ECO:0000256" key="1">
    <source>
        <dbReference type="SAM" id="MobiDB-lite"/>
    </source>
</evidence>
<sequence length="227" mass="25038">MIWKPLRLRGKCPFTTGKGQCPYDLTCRFYGRHEDGATGNSSNAVKKSYEINGLNKDVQKLLWKNKIKFPKADAKLRSLGLMGPGNSRVKKQDDGEVDQNSENDSHTTDGNGCGEVVRELADKWECSLGVLTEENADEIITTDEVRSLKKAKSVIEEKCCSSEEANGLSIPEKDLENGCPEMESVVTDGALVETDGSLNTHPREKKLIDFRGKLYLAPLTIVGSLPF</sequence>
<evidence type="ECO:0008006" key="4">
    <source>
        <dbReference type="Google" id="ProtNLM"/>
    </source>
</evidence>
<comment type="caution">
    <text evidence="2">The sequence shown here is derived from an EMBL/GenBank/DDBJ whole genome shotgun (WGS) entry which is preliminary data.</text>
</comment>
<dbReference type="Proteomes" id="UP000467840">
    <property type="component" value="Chromosome 4"/>
</dbReference>
<evidence type="ECO:0000313" key="3">
    <source>
        <dbReference type="Proteomes" id="UP000467840"/>
    </source>
</evidence>
<name>A0A6A6LQP8_HEVBR</name>
<protein>
    <recommendedName>
        <fullName evidence="4">C3H1-type domain-containing protein</fullName>
    </recommendedName>
</protein>
<organism evidence="2 3">
    <name type="scientific">Hevea brasiliensis</name>
    <name type="common">Para rubber tree</name>
    <name type="synonym">Siphonia brasiliensis</name>
    <dbReference type="NCBI Taxonomy" id="3981"/>
    <lineage>
        <taxon>Eukaryota</taxon>
        <taxon>Viridiplantae</taxon>
        <taxon>Streptophyta</taxon>
        <taxon>Embryophyta</taxon>
        <taxon>Tracheophyta</taxon>
        <taxon>Spermatophyta</taxon>
        <taxon>Magnoliopsida</taxon>
        <taxon>eudicotyledons</taxon>
        <taxon>Gunneridae</taxon>
        <taxon>Pentapetalae</taxon>
        <taxon>rosids</taxon>
        <taxon>fabids</taxon>
        <taxon>Malpighiales</taxon>
        <taxon>Euphorbiaceae</taxon>
        <taxon>Crotonoideae</taxon>
        <taxon>Micrandreae</taxon>
        <taxon>Hevea</taxon>
    </lineage>
</organism>
<dbReference type="GO" id="GO:0017150">
    <property type="term" value="F:tRNA dihydrouridine synthase activity"/>
    <property type="evidence" value="ECO:0007669"/>
    <property type="project" value="TreeGrafter"/>
</dbReference>
<gene>
    <name evidence="2" type="ORF">GH714_030654</name>
</gene>
<dbReference type="GO" id="GO:0003723">
    <property type="term" value="F:RNA binding"/>
    <property type="evidence" value="ECO:0007669"/>
    <property type="project" value="TreeGrafter"/>
</dbReference>
<dbReference type="AlphaFoldDB" id="A0A6A6LQP8"/>
<evidence type="ECO:0000313" key="2">
    <source>
        <dbReference type="EMBL" id="KAF2301949.1"/>
    </source>
</evidence>
<dbReference type="PANTHER" id="PTHR45846:SF1">
    <property type="entry name" value="TRNA-DIHYDROURIDINE(47) SYNTHASE [NAD(P)(+)]-LIKE"/>
    <property type="match status" value="1"/>
</dbReference>